<dbReference type="InterPro" id="IPR058163">
    <property type="entry name" value="LysR-type_TF_proteobact-type"/>
</dbReference>
<dbReference type="GO" id="GO:0003700">
    <property type="term" value="F:DNA-binding transcription factor activity"/>
    <property type="evidence" value="ECO:0007669"/>
    <property type="project" value="InterPro"/>
</dbReference>
<dbReference type="AlphaFoldDB" id="A0A6S6YKU4"/>
<dbReference type="InterPro" id="IPR036390">
    <property type="entry name" value="WH_DNA-bd_sf"/>
</dbReference>
<feature type="domain" description="HTH lysR-type" evidence="5">
    <location>
        <begin position="1"/>
        <end position="32"/>
    </location>
</feature>
<evidence type="ECO:0000313" key="6">
    <source>
        <dbReference type="EMBL" id="CAB3629432.1"/>
    </source>
</evidence>
<proteinExistence type="inferred from homology"/>
<keyword evidence="3" id="KW-0238">DNA-binding</keyword>
<name>A0A6S6YKU4_9BURK</name>
<keyword evidence="7" id="KW-1185">Reference proteome</keyword>
<evidence type="ECO:0000256" key="1">
    <source>
        <dbReference type="ARBA" id="ARBA00009437"/>
    </source>
</evidence>
<evidence type="ECO:0000256" key="2">
    <source>
        <dbReference type="ARBA" id="ARBA00023015"/>
    </source>
</evidence>
<dbReference type="Pfam" id="PF03466">
    <property type="entry name" value="LysR_substrate"/>
    <property type="match status" value="1"/>
</dbReference>
<accession>A0A6S6YKU4</accession>
<dbReference type="SUPFAM" id="SSF46785">
    <property type="entry name" value="Winged helix' DNA-binding domain"/>
    <property type="match status" value="1"/>
</dbReference>
<keyword evidence="4" id="KW-0804">Transcription</keyword>
<protein>
    <submittedName>
        <fullName evidence="6">HTH-type transcriptional regulator DmlR</fullName>
    </submittedName>
</protein>
<dbReference type="InterPro" id="IPR000847">
    <property type="entry name" value="LysR_HTH_N"/>
</dbReference>
<dbReference type="PROSITE" id="PS50931">
    <property type="entry name" value="HTH_LYSR"/>
    <property type="match status" value="1"/>
</dbReference>
<organism evidence="6 7">
    <name type="scientific">Achromobacter pestifer</name>
    <dbReference type="NCBI Taxonomy" id="1353889"/>
    <lineage>
        <taxon>Bacteria</taxon>
        <taxon>Pseudomonadati</taxon>
        <taxon>Pseudomonadota</taxon>
        <taxon>Betaproteobacteria</taxon>
        <taxon>Burkholderiales</taxon>
        <taxon>Alcaligenaceae</taxon>
        <taxon>Achromobacter</taxon>
    </lineage>
</organism>
<dbReference type="Proteomes" id="UP000494108">
    <property type="component" value="Unassembled WGS sequence"/>
</dbReference>
<keyword evidence="2" id="KW-0805">Transcription regulation</keyword>
<dbReference type="InterPro" id="IPR005119">
    <property type="entry name" value="LysR_subst-bd"/>
</dbReference>
<evidence type="ECO:0000313" key="7">
    <source>
        <dbReference type="Proteomes" id="UP000494108"/>
    </source>
</evidence>
<dbReference type="Pfam" id="PF00126">
    <property type="entry name" value="HTH_1"/>
    <property type="match status" value="1"/>
</dbReference>
<dbReference type="GO" id="GO:0006351">
    <property type="term" value="P:DNA-templated transcription"/>
    <property type="evidence" value="ECO:0007669"/>
    <property type="project" value="TreeGrafter"/>
</dbReference>
<dbReference type="InterPro" id="IPR036388">
    <property type="entry name" value="WH-like_DNA-bd_sf"/>
</dbReference>
<dbReference type="SUPFAM" id="SSF53850">
    <property type="entry name" value="Periplasmic binding protein-like II"/>
    <property type="match status" value="1"/>
</dbReference>
<dbReference type="EMBL" id="CADIJX010000001">
    <property type="protein sequence ID" value="CAB3629432.1"/>
    <property type="molecule type" value="Genomic_DNA"/>
</dbReference>
<comment type="similarity">
    <text evidence="1">Belongs to the LysR transcriptional regulatory family.</text>
</comment>
<dbReference type="CDD" id="cd08422">
    <property type="entry name" value="PBP2_CrgA_like"/>
    <property type="match status" value="1"/>
</dbReference>
<dbReference type="GO" id="GO:0043565">
    <property type="term" value="F:sequence-specific DNA binding"/>
    <property type="evidence" value="ECO:0007669"/>
    <property type="project" value="TreeGrafter"/>
</dbReference>
<evidence type="ECO:0000256" key="4">
    <source>
        <dbReference type="ARBA" id="ARBA00023163"/>
    </source>
</evidence>
<evidence type="ECO:0000256" key="3">
    <source>
        <dbReference type="ARBA" id="ARBA00023125"/>
    </source>
</evidence>
<reference evidence="6 7" key="1">
    <citation type="submission" date="2020-04" db="EMBL/GenBank/DDBJ databases">
        <authorList>
            <person name="De Canck E."/>
        </authorList>
    </citation>
    <scope>NUCLEOTIDE SEQUENCE [LARGE SCALE GENOMIC DNA]</scope>
    <source>
        <strain evidence="6 7">LMG 3431</strain>
    </source>
</reference>
<gene>
    <name evidence="6" type="primary">dmlR_6</name>
    <name evidence="6" type="ORF">LMG3431_00877</name>
</gene>
<dbReference type="PANTHER" id="PTHR30537:SF5">
    <property type="entry name" value="HTH-TYPE TRANSCRIPTIONAL ACTIVATOR TTDR-RELATED"/>
    <property type="match status" value="1"/>
</dbReference>
<dbReference type="Gene3D" id="1.10.10.10">
    <property type="entry name" value="Winged helix-like DNA-binding domain superfamily/Winged helix DNA-binding domain"/>
    <property type="match status" value="1"/>
</dbReference>
<sequence length="280" mass="30988">MTKSAVSKRIADLETALSAQLFSRSLRTLQVTEAGQEFYRSMAPLIGQVKDTADSMVRNLNGSLHGRLHISAPMTFGMLYMGPLLASFSRKHPNLELVLDYDDRVKDLATRGYDVGVRIGYFSDSRLRARRLCECARLICCSPRYAEDNRLPATVSELAQHQSIIYAPSHPKRLLKFETGPQAVNPSHVATPARIFVNNGFAMRDLAMEGLGIITAPAFLVARPLQTGQLIQIPLSTGLLPYTVAVIYPDTSYVPTKVRAFVDHLAEAFAEQPPWETAPK</sequence>
<dbReference type="Gene3D" id="3.40.190.290">
    <property type="match status" value="1"/>
</dbReference>
<dbReference type="PANTHER" id="PTHR30537">
    <property type="entry name" value="HTH-TYPE TRANSCRIPTIONAL REGULATOR"/>
    <property type="match status" value="1"/>
</dbReference>
<evidence type="ECO:0000259" key="5">
    <source>
        <dbReference type="PROSITE" id="PS50931"/>
    </source>
</evidence>